<dbReference type="RefSeq" id="WP_162844666.1">
    <property type="nucleotide sequence ID" value="NZ_FOIR01000001.1"/>
</dbReference>
<keyword evidence="3" id="KW-1185">Reference proteome</keyword>
<dbReference type="Pfam" id="PF14321">
    <property type="entry name" value="DUF4382"/>
    <property type="match status" value="1"/>
</dbReference>
<dbReference type="Proteomes" id="UP000199437">
    <property type="component" value="Unassembled WGS sequence"/>
</dbReference>
<gene>
    <name evidence="2" type="ORF">SAMN05216290_0679</name>
</gene>
<reference evidence="3" key="1">
    <citation type="submission" date="2016-10" db="EMBL/GenBank/DDBJ databases">
        <authorList>
            <person name="Varghese N."/>
            <person name="Submissions S."/>
        </authorList>
    </citation>
    <scope>NUCLEOTIDE SEQUENCE [LARGE SCALE GENOMIC DNA]</scope>
    <source>
        <strain evidence="3">CGMCC 1.12402</strain>
    </source>
</reference>
<sequence>MKNFKTLIATLFIGTGLITMSCDDDNNNNEMSGQGSARIEATDAAVDAENVSGVFLSVDEVQVIANGEVENSIMFDEPEVFDIMAYQNGETYFMGEVDLDAGAYDQVRLMLTSGAEAFIEFTDGTTQEIDVPSGSQSGYKINGEFEVLANGVSEVVLDVDLRKALVMTGNGEYKLRPTARLIGKSESGTIMGSVDVSQMSADSKTVVYAYAEGSYSDSEMGEPAEGSARFEGSVNSATVDASGNFTLAFMPEGDYEIIVASYEEDPMDEDGFTFTSATKVEVEINGSLLDIFSVEARSTTNLIIDLF</sequence>
<dbReference type="GeneID" id="99985421"/>
<evidence type="ECO:0000313" key="2">
    <source>
        <dbReference type="EMBL" id="SEV91852.1"/>
    </source>
</evidence>
<proteinExistence type="predicted"/>
<dbReference type="STRING" id="1267423.SAMN05216290_0679"/>
<accession>A0A1I0MT65</accession>
<name>A0A1I0MT65_9BACT</name>
<dbReference type="PROSITE" id="PS51257">
    <property type="entry name" value="PROKAR_LIPOPROTEIN"/>
    <property type="match status" value="1"/>
</dbReference>
<organism evidence="2 3">
    <name type="scientific">Roseivirga pacifica</name>
    <dbReference type="NCBI Taxonomy" id="1267423"/>
    <lineage>
        <taxon>Bacteria</taxon>
        <taxon>Pseudomonadati</taxon>
        <taxon>Bacteroidota</taxon>
        <taxon>Cytophagia</taxon>
        <taxon>Cytophagales</taxon>
        <taxon>Roseivirgaceae</taxon>
        <taxon>Roseivirga</taxon>
    </lineage>
</organism>
<feature type="domain" description="DUF4382" evidence="1">
    <location>
        <begin position="35"/>
        <end position="177"/>
    </location>
</feature>
<evidence type="ECO:0000313" key="3">
    <source>
        <dbReference type="Proteomes" id="UP000199437"/>
    </source>
</evidence>
<dbReference type="EMBL" id="FOIR01000001">
    <property type="protein sequence ID" value="SEV91852.1"/>
    <property type="molecule type" value="Genomic_DNA"/>
</dbReference>
<dbReference type="AlphaFoldDB" id="A0A1I0MT65"/>
<protein>
    <recommendedName>
        <fullName evidence="1">DUF4382 domain-containing protein</fullName>
    </recommendedName>
</protein>
<evidence type="ECO:0000259" key="1">
    <source>
        <dbReference type="Pfam" id="PF14321"/>
    </source>
</evidence>
<dbReference type="InterPro" id="IPR025491">
    <property type="entry name" value="DUF4382"/>
</dbReference>